<dbReference type="Pfam" id="PF05016">
    <property type="entry name" value="ParE_toxin"/>
    <property type="match status" value="1"/>
</dbReference>
<dbReference type="PANTHER" id="PTHR38813">
    <property type="match status" value="1"/>
</dbReference>
<keyword evidence="1" id="KW-1277">Toxin-antitoxin system</keyword>
<dbReference type="InterPro" id="IPR007712">
    <property type="entry name" value="RelE/ParE_toxin"/>
</dbReference>
<dbReference type="STRING" id="1798371.A2W14_03260"/>
<protein>
    <recommendedName>
        <fullName evidence="4">Plasmid stabilization protein</fullName>
    </recommendedName>
</protein>
<evidence type="ECO:0000313" key="2">
    <source>
        <dbReference type="EMBL" id="OGG03570.1"/>
    </source>
</evidence>
<dbReference type="SUPFAM" id="SSF143011">
    <property type="entry name" value="RelE-like"/>
    <property type="match status" value="1"/>
</dbReference>
<gene>
    <name evidence="2" type="ORF">A2W14_03260</name>
</gene>
<sequence>MKIILSPRAEKQLSNLPKFDSIAIAQKIRSLLQPNPSGIEKLAGFPNVYRVRVGNYRIVFRKTETAIFIILIRHRRDVYRLVKELLG</sequence>
<accession>A0A1F5YTN9</accession>
<dbReference type="InterPro" id="IPR052747">
    <property type="entry name" value="TA_system_RelE_toxin"/>
</dbReference>
<dbReference type="Proteomes" id="UP000176665">
    <property type="component" value="Unassembled WGS sequence"/>
</dbReference>
<dbReference type="PANTHER" id="PTHR38813:SF1">
    <property type="entry name" value="TOXIN RELE1-RELATED"/>
    <property type="match status" value="1"/>
</dbReference>
<dbReference type="InterPro" id="IPR035093">
    <property type="entry name" value="RelE/ParE_toxin_dom_sf"/>
</dbReference>
<dbReference type="AlphaFoldDB" id="A0A1F5YTN9"/>
<organism evidence="2 3">
    <name type="scientific">Candidatus Gottesmanbacteria bacterium RBG_16_37_8</name>
    <dbReference type="NCBI Taxonomy" id="1798371"/>
    <lineage>
        <taxon>Bacteria</taxon>
        <taxon>Candidatus Gottesmaniibacteriota</taxon>
    </lineage>
</organism>
<dbReference type="Gene3D" id="3.30.2310.20">
    <property type="entry name" value="RelE-like"/>
    <property type="match status" value="1"/>
</dbReference>
<comment type="caution">
    <text evidence="2">The sequence shown here is derived from an EMBL/GenBank/DDBJ whole genome shotgun (WGS) entry which is preliminary data.</text>
</comment>
<reference evidence="2 3" key="1">
    <citation type="journal article" date="2016" name="Nat. Commun.">
        <title>Thousands of microbial genomes shed light on interconnected biogeochemical processes in an aquifer system.</title>
        <authorList>
            <person name="Anantharaman K."/>
            <person name="Brown C.T."/>
            <person name="Hug L.A."/>
            <person name="Sharon I."/>
            <person name="Castelle C.J."/>
            <person name="Probst A.J."/>
            <person name="Thomas B.C."/>
            <person name="Singh A."/>
            <person name="Wilkins M.J."/>
            <person name="Karaoz U."/>
            <person name="Brodie E.L."/>
            <person name="Williams K.H."/>
            <person name="Hubbard S.S."/>
            <person name="Banfield J.F."/>
        </authorList>
    </citation>
    <scope>NUCLEOTIDE SEQUENCE [LARGE SCALE GENOMIC DNA]</scope>
</reference>
<proteinExistence type="predicted"/>
<evidence type="ECO:0008006" key="4">
    <source>
        <dbReference type="Google" id="ProtNLM"/>
    </source>
</evidence>
<evidence type="ECO:0000313" key="3">
    <source>
        <dbReference type="Proteomes" id="UP000176665"/>
    </source>
</evidence>
<evidence type="ECO:0000256" key="1">
    <source>
        <dbReference type="ARBA" id="ARBA00022649"/>
    </source>
</evidence>
<name>A0A1F5YTN9_9BACT</name>
<dbReference type="EMBL" id="MFJA01000022">
    <property type="protein sequence ID" value="OGG03570.1"/>
    <property type="molecule type" value="Genomic_DNA"/>
</dbReference>